<dbReference type="AlphaFoldDB" id="A0A0D0BWF2"/>
<feature type="compositionally biased region" description="Basic and acidic residues" evidence="1">
    <location>
        <begin position="1"/>
        <end position="11"/>
    </location>
</feature>
<reference evidence="2 3" key="1">
    <citation type="submission" date="2014-04" db="EMBL/GenBank/DDBJ databases">
        <authorList>
            <consortium name="DOE Joint Genome Institute"/>
            <person name="Kuo A."/>
            <person name="Kohler A."/>
            <person name="Jargeat P."/>
            <person name="Nagy L.G."/>
            <person name="Floudas D."/>
            <person name="Copeland A."/>
            <person name="Barry K.W."/>
            <person name="Cichocki N."/>
            <person name="Veneault-Fourrey C."/>
            <person name="LaButti K."/>
            <person name="Lindquist E.A."/>
            <person name="Lipzen A."/>
            <person name="Lundell T."/>
            <person name="Morin E."/>
            <person name="Murat C."/>
            <person name="Sun H."/>
            <person name="Tunlid A."/>
            <person name="Henrissat B."/>
            <person name="Grigoriev I.V."/>
            <person name="Hibbett D.S."/>
            <person name="Martin F."/>
            <person name="Nordberg H.P."/>
            <person name="Cantor M.N."/>
            <person name="Hua S.X."/>
        </authorList>
    </citation>
    <scope>NUCLEOTIDE SEQUENCE [LARGE SCALE GENOMIC DNA]</scope>
    <source>
        <strain evidence="2 3">Ve08.2h10</strain>
    </source>
</reference>
<gene>
    <name evidence="2" type="ORF">PAXRUDRAFT_29060</name>
</gene>
<dbReference type="Proteomes" id="UP000054538">
    <property type="component" value="Unassembled WGS sequence"/>
</dbReference>
<sequence>MTGTEHGHIDGGDNPGNNPNPSIAQPMVFGVGPVPQSNNQASVQVPAYKSLVHSVGTDSRMIASDVWFAMVPVNSETTPQTLPEYVPSRRRPKCSHLACSFCL</sequence>
<dbReference type="InParanoid" id="A0A0D0BWF2"/>
<dbReference type="HOGENOM" id="CLU_2264580_0_0_1"/>
<evidence type="ECO:0000256" key="1">
    <source>
        <dbReference type="SAM" id="MobiDB-lite"/>
    </source>
</evidence>
<feature type="region of interest" description="Disordered" evidence="1">
    <location>
        <begin position="1"/>
        <end position="35"/>
    </location>
</feature>
<protein>
    <submittedName>
        <fullName evidence="2">Uncharacterized protein</fullName>
    </submittedName>
</protein>
<accession>A0A0D0BWF2</accession>
<name>A0A0D0BWF2_9AGAM</name>
<evidence type="ECO:0000313" key="2">
    <source>
        <dbReference type="EMBL" id="KIK75652.1"/>
    </source>
</evidence>
<dbReference type="EMBL" id="KN827956">
    <property type="protein sequence ID" value="KIK75652.1"/>
    <property type="molecule type" value="Genomic_DNA"/>
</dbReference>
<keyword evidence="3" id="KW-1185">Reference proteome</keyword>
<proteinExistence type="predicted"/>
<evidence type="ECO:0000313" key="3">
    <source>
        <dbReference type="Proteomes" id="UP000054538"/>
    </source>
</evidence>
<organism evidence="2 3">
    <name type="scientific">Paxillus rubicundulus Ve08.2h10</name>
    <dbReference type="NCBI Taxonomy" id="930991"/>
    <lineage>
        <taxon>Eukaryota</taxon>
        <taxon>Fungi</taxon>
        <taxon>Dikarya</taxon>
        <taxon>Basidiomycota</taxon>
        <taxon>Agaricomycotina</taxon>
        <taxon>Agaricomycetes</taxon>
        <taxon>Agaricomycetidae</taxon>
        <taxon>Boletales</taxon>
        <taxon>Paxilineae</taxon>
        <taxon>Paxillaceae</taxon>
        <taxon>Paxillus</taxon>
    </lineage>
</organism>
<reference evidence="3" key="2">
    <citation type="submission" date="2015-01" db="EMBL/GenBank/DDBJ databases">
        <title>Evolutionary Origins and Diversification of the Mycorrhizal Mutualists.</title>
        <authorList>
            <consortium name="DOE Joint Genome Institute"/>
            <consortium name="Mycorrhizal Genomics Consortium"/>
            <person name="Kohler A."/>
            <person name="Kuo A."/>
            <person name="Nagy L.G."/>
            <person name="Floudas D."/>
            <person name="Copeland A."/>
            <person name="Barry K.W."/>
            <person name="Cichocki N."/>
            <person name="Veneault-Fourrey C."/>
            <person name="LaButti K."/>
            <person name="Lindquist E.A."/>
            <person name="Lipzen A."/>
            <person name="Lundell T."/>
            <person name="Morin E."/>
            <person name="Murat C."/>
            <person name="Riley R."/>
            <person name="Ohm R."/>
            <person name="Sun H."/>
            <person name="Tunlid A."/>
            <person name="Henrissat B."/>
            <person name="Grigoriev I.V."/>
            <person name="Hibbett D.S."/>
            <person name="Martin F."/>
        </authorList>
    </citation>
    <scope>NUCLEOTIDE SEQUENCE [LARGE SCALE GENOMIC DNA]</scope>
    <source>
        <strain evidence="3">Ve08.2h10</strain>
    </source>
</reference>